<dbReference type="EC" id="2.7.13.3" evidence="2"/>
<name>A0A2U2XC98_9FLAO</name>
<evidence type="ECO:0000256" key="5">
    <source>
        <dbReference type="ARBA" id="ARBA00022777"/>
    </source>
</evidence>
<keyword evidence="4" id="KW-0808">Transferase</keyword>
<dbReference type="FunFam" id="3.30.565.10:FF:000006">
    <property type="entry name" value="Sensor histidine kinase WalK"/>
    <property type="match status" value="1"/>
</dbReference>
<dbReference type="GO" id="GO:0016036">
    <property type="term" value="P:cellular response to phosphate starvation"/>
    <property type="evidence" value="ECO:0007669"/>
    <property type="project" value="TreeGrafter"/>
</dbReference>
<dbReference type="PROSITE" id="PS50109">
    <property type="entry name" value="HIS_KIN"/>
    <property type="match status" value="1"/>
</dbReference>
<dbReference type="InterPro" id="IPR050351">
    <property type="entry name" value="BphY/WalK/GraS-like"/>
</dbReference>
<dbReference type="EMBL" id="QFRJ01000006">
    <property type="protein sequence ID" value="PWH85424.1"/>
    <property type="molecule type" value="Genomic_DNA"/>
</dbReference>
<evidence type="ECO:0000256" key="2">
    <source>
        <dbReference type="ARBA" id="ARBA00012438"/>
    </source>
</evidence>
<feature type="coiled-coil region" evidence="7">
    <location>
        <begin position="264"/>
        <end position="295"/>
    </location>
</feature>
<sequence>MNRRTINAVIIIGVLSIISILMVQVFWINRTIKAQKDAVTIQERQDSLNIRQFEESVRVALRNTVEEIGSQHVDSSFLYGAVKQKSSNYFLVDINEDLHPYYLEQLLKRTFYEHNITQDFQYGIYDCFNDSIVYGNLIRFSIDSLYAPVSDSAIGVTSPELLWKRDGHYFTVFFPELLSQPSNDLNVASSPWLYVAIIVGVLLIFFAFSVSVIIRQKRISEVKADFVNNMTHELKTPISTIGLSSEMLMMNDFTQEPEKLKRYAEVIYKENKRLEEQVERVLNMAKLDRNKLELRLEHVDMHELIEETADNYRFNQTFSGGEIELDLTAQDFVVNVDLVHITNVILNLLDNAVKYSEQAAKIKVSSKNRSKGIEVSIEDKGIGIEKEQLKQVFEKFYRVPTGDRHDVKGFGLGLYYVKLIIDKHGGKMNVKSRVGYGSTFSFWIPTITN</sequence>
<dbReference type="CDD" id="cd00082">
    <property type="entry name" value="HisKA"/>
    <property type="match status" value="1"/>
</dbReference>
<dbReference type="InterPro" id="IPR005467">
    <property type="entry name" value="His_kinase_dom"/>
</dbReference>
<dbReference type="Pfam" id="PF02518">
    <property type="entry name" value="HATPase_c"/>
    <property type="match status" value="1"/>
</dbReference>
<feature type="transmembrane region" description="Helical" evidence="8">
    <location>
        <begin position="192"/>
        <end position="214"/>
    </location>
</feature>
<dbReference type="CDD" id="cd00075">
    <property type="entry name" value="HATPase"/>
    <property type="match status" value="1"/>
</dbReference>
<reference evidence="10 11" key="2">
    <citation type="submission" date="2018-05" db="EMBL/GenBank/DDBJ databases">
        <authorList>
            <person name="Lanie J.A."/>
            <person name="Ng W.-L."/>
            <person name="Kazmierczak K.M."/>
            <person name="Andrzejewski T.M."/>
            <person name="Davidsen T.M."/>
            <person name="Wayne K.J."/>
            <person name="Tettelin H."/>
            <person name="Glass J.I."/>
            <person name="Rusch D."/>
            <person name="Podicherti R."/>
            <person name="Tsui H.-C.T."/>
            <person name="Winkler M.E."/>
        </authorList>
    </citation>
    <scope>NUCLEOTIDE SEQUENCE [LARGE SCALE GENOMIC DNA]</scope>
    <source>
        <strain evidence="10 11">C305</strain>
    </source>
</reference>
<proteinExistence type="predicted"/>
<keyword evidence="11" id="KW-1185">Reference proteome</keyword>
<organism evidence="10 11">
    <name type="scientific">Brumimicrobium oceani</name>
    <dbReference type="NCBI Taxonomy" id="2100725"/>
    <lineage>
        <taxon>Bacteria</taxon>
        <taxon>Pseudomonadati</taxon>
        <taxon>Bacteroidota</taxon>
        <taxon>Flavobacteriia</taxon>
        <taxon>Flavobacteriales</taxon>
        <taxon>Crocinitomicaceae</taxon>
        <taxon>Brumimicrobium</taxon>
    </lineage>
</organism>
<evidence type="ECO:0000313" key="11">
    <source>
        <dbReference type="Proteomes" id="UP000245370"/>
    </source>
</evidence>
<dbReference type="InterPro" id="IPR003661">
    <property type="entry name" value="HisK_dim/P_dom"/>
</dbReference>
<keyword evidence="3" id="KW-0597">Phosphoprotein</keyword>
<feature type="transmembrane region" description="Helical" evidence="8">
    <location>
        <begin position="7"/>
        <end position="27"/>
    </location>
</feature>
<keyword evidence="8" id="KW-0472">Membrane</keyword>
<dbReference type="RefSeq" id="WP_109359505.1">
    <property type="nucleotide sequence ID" value="NZ_QFRJ01000006.1"/>
</dbReference>
<dbReference type="GO" id="GO:0005886">
    <property type="term" value="C:plasma membrane"/>
    <property type="evidence" value="ECO:0007669"/>
    <property type="project" value="TreeGrafter"/>
</dbReference>
<comment type="catalytic activity">
    <reaction evidence="1">
        <text>ATP + protein L-histidine = ADP + protein N-phospho-L-histidine.</text>
        <dbReference type="EC" id="2.7.13.3"/>
    </reaction>
</comment>
<dbReference type="Proteomes" id="UP000245370">
    <property type="component" value="Unassembled WGS sequence"/>
</dbReference>
<accession>A0A2U2XC98</accession>
<dbReference type="GO" id="GO:0004721">
    <property type="term" value="F:phosphoprotein phosphatase activity"/>
    <property type="evidence" value="ECO:0007669"/>
    <property type="project" value="TreeGrafter"/>
</dbReference>
<gene>
    <name evidence="10" type="ORF">DIT68_09205</name>
</gene>
<dbReference type="GO" id="GO:0000155">
    <property type="term" value="F:phosphorelay sensor kinase activity"/>
    <property type="evidence" value="ECO:0007669"/>
    <property type="project" value="InterPro"/>
</dbReference>
<dbReference type="PANTHER" id="PTHR45453">
    <property type="entry name" value="PHOSPHATE REGULON SENSOR PROTEIN PHOR"/>
    <property type="match status" value="1"/>
</dbReference>
<evidence type="ECO:0000256" key="7">
    <source>
        <dbReference type="SAM" id="Coils"/>
    </source>
</evidence>
<dbReference type="Pfam" id="PF00512">
    <property type="entry name" value="HisKA"/>
    <property type="match status" value="1"/>
</dbReference>
<dbReference type="SMART" id="SM00388">
    <property type="entry name" value="HisKA"/>
    <property type="match status" value="1"/>
</dbReference>
<evidence type="ECO:0000313" key="10">
    <source>
        <dbReference type="EMBL" id="PWH85424.1"/>
    </source>
</evidence>
<evidence type="ECO:0000256" key="1">
    <source>
        <dbReference type="ARBA" id="ARBA00000085"/>
    </source>
</evidence>
<dbReference type="Gene3D" id="1.10.287.130">
    <property type="match status" value="1"/>
</dbReference>
<dbReference type="Gene3D" id="3.30.565.10">
    <property type="entry name" value="Histidine kinase-like ATPase, C-terminal domain"/>
    <property type="match status" value="1"/>
</dbReference>
<comment type="caution">
    <text evidence="10">The sequence shown here is derived from an EMBL/GenBank/DDBJ whole genome shotgun (WGS) entry which is preliminary data.</text>
</comment>
<evidence type="ECO:0000256" key="4">
    <source>
        <dbReference type="ARBA" id="ARBA00022679"/>
    </source>
</evidence>
<evidence type="ECO:0000259" key="9">
    <source>
        <dbReference type="PROSITE" id="PS50109"/>
    </source>
</evidence>
<dbReference type="InterPro" id="IPR004358">
    <property type="entry name" value="Sig_transdc_His_kin-like_C"/>
</dbReference>
<feature type="domain" description="Histidine kinase" evidence="9">
    <location>
        <begin position="229"/>
        <end position="448"/>
    </location>
</feature>
<dbReference type="InterPro" id="IPR036097">
    <property type="entry name" value="HisK_dim/P_sf"/>
</dbReference>
<dbReference type="SUPFAM" id="SSF55874">
    <property type="entry name" value="ATPase domain of HSP90 chaperone/DNA topoisomerase II/histidine kinase"/>
    <property type="match status" value="1"/>
</dbReference>
<keyword evidence="5" id="KW-0418">Kinase</keyword>
<evidence type="ECO:0000256" key="6">
    <source>
        <dbReference type="ARBA" id="ARBA00023012"/>
    </source>
</evidence>
<dbReference type="OrthoDB" id="1933776at2"/>
<reference evidence="10 11" key="1">
    <citation type="submission" date="2018-05" db="EMBL/GenBank/DDBJ databases">
        <title>Brumimicrobium oceani sp. nov., isolated from coastal sediment.</title>
        <authorList>
            <person name="Kou Y."/>
        </authorList>
    </citation>
    <scope>NUCLEOTIDE SEQUENCE [LARGE SCALE GENOMIC DNA]</scope>
    <source>
        <strain evidence="10 11">C305</strain>
    </source>
</reference>
<evidence type="ECO:0000256" key="8">
    <source>
        <dbReference type="SAM" id="Phobius"/>
    </source>
</evidence>
<protein>
    <recommendedName>
        <fullName evidence="2">histidine kinase</fullName>
        <ecNumber evidence="2">2.7.13.3</ecNumber>
    </recommendedName>
</protein>
<keyword evidence="8" id="KW-0812">Transmembrane</keyword>
<dbReference type="InterPro" id="IPR036890">
    <property type="entry name" value="HATPase_C_sf"/>
</dbReference>
<keyword evidence="8" id="KW-1133">Transmembrane helix</keyword>
<keyword evidence="7" id="KW-0175">Coiled coil</keyword>
<dbReference type="PANTHER" id="PTHR45453:SF1">
    <property type="entry name" value="PHOSPHATE REGULON SENSOR PROTEIN PHOR"/>
    <property type="match status" value="1"/>
</dbReference>
<evidence type="ECO:0000256" key="3">
    <source>
        <dbReference type="ARBA" id="ARBA00022553"/>
    </source>
</evidence>
<dbReference type="SMART" id="SM00387">
    <property type="entry name" value="HATPase_c"/>
    <property type="match status" value="1"/>
</dbReference>
<dbReference type="SUPFAM" id="SSF47384">
    <property type="entry name" value="Homodimeric domain of signal transducing histidine kinase"/>
    <property type="match status" value="1"/>
</dbReference>
<dbReference type="InterPro" id="IPR003594">
    <property type="entry name" value="HATPase_dom"/>
</dbReference>
<dbReference type="AlphaFoldDB" id="A0A2U2XC98"/>
<dbReference type="PRINTS" id="PR00344">
    <property type="entry name" value="BCTRLSENSOR"/>
</dbReference>
<keyword evidence="6" id="KW-0902">Two-component regulatory system</keyword>